<dbReference type="InterPro" id="IPR030458">
    <property type="entry name" value="Glyco_hydro_31_AS"/>
</dbReference>
<evidence type="ECO:0000256" key="3">
    <source>
        <dbReference type="ARBA" id="ARBA00023180"/>
    </source>
</evidence>
<dbReference type="InterPro" id="IPR025887">
    <property type="entry name" value="Glyco_hydro_31_N_dom"/>
</dbReference>
<feature type="domain" description="Glycosyl hydrolase family 31 C-terminal" evidence="9">
    <location>
        <begin position="599"/>
        <end position="689"/>
    </location>
</feature>
<evidence type="ECO:0000259" key="7">
    <source>
        <dbReference type="Pfam" id="PF01055"/>
    </source>
</evidence>
<keyword evidence="11" id="KW-1185">Reference proteome</keyword>
<comment type="caution">
    <text evidence="10">The sequence shown here is derived from an EMBL/GenBank/DDBJ whole genome shotgun (WGS) entry which is preliminary data.</text>
</comment>
<reference evidence="10 11" key="1">
    <citation type="journal article" date="2022" name="bioRxiv">
        <title>Genomics of Preaxostyla Flagellates Illuminates Evolutionary Transitions and the Path Towards Mitochondrial Loss.</title>
        <authorList>
            <person name="Novak L.V.F."/>
            <person name="Treitli S.C."/>
            <person name="Pyrih J."/>
            <person name="Halakuc P."/>
            <person name="Pipaliya S.V."/>
            <person name="Vacek V."/>
            <person name="Brzon O."/>
            <person name="Soukal P."/>
            <person name="Eme L."/>
            <person name="Dacks J.B."/>
            <person name="Karnkowska A."/>
            <person name="Elias M."/>
            <person name="Hampl V."/>
        </authorList>
    </citation>
    <scope>NUCLEOTIDE SEQUENCE [LARGE SCALE GENOMIC DNA]</scope>
    <source>
        <strain evidence="10">NAU3</strain>
        <tissue evidence="10">Gut</tissue>
    </source>
</reference>
<dbReference type="GO" id="GO:0004558">
    <property type="term" value="F:alpha-1,4-glucosidase activity"/>
    <property type="evidence" value="ECO:0007669"/>
    <property type="project" value="UniProtKB-EC"/>
</dbReference>
<dbReference type="InterPro" id="IPR011013">
    <property type="entry name" value="Gal_mutarotase_sf_dom"/>
</dbReference>
<evidence type="ECO:0000313" key="10">
    <source>
        <dbReference type="EMBL" id="KAK2963765.1"/>
    </source>
</evidence>
<organism evidence="10 11">
    <name type="scientific">Blattamonas nauphoetae</name>
    <dbReference type="NCBI Taxonomy" id="2049346"/>
    <lineage>
        <taxon>Eukaryota</taxon>
        <taxon>Metamonada</taxon>
        <taxon>Preaxostyla</taxon>
        <taxon>Oxymonadida</taxon>
        <taxon>Blattamonas</taxon>
    </lineage>
</organism>
<evidence type="ECO:0000256" key="4">
    <source>
        <dbReference type="ARBA" id="ARBA00023295"/>
    </source>
</evidence>
<feature type="domain" description="Glycoside hydrolase family 31 TIM barrel" evidence="7">
    <location>
        <begin position="244"/>
        <end position="591"/>
    </location>
</feature>
<evidence type="ECO:0000313" key="11">
    <source>
        <dbReference type="Proteomes" id="UP001281761"/>
    </source>
</evidence>
<protein>
    <recommendedName>
        <fullName evidence="5">Maltase</fullName>
    </recommendedName>
</protein>
<proteinExistence type="inferred from homology"/>
<evidence type="ECO:0000256" key="5">
    <source>
        <dbReference type="ARBA" id="ARBA00041343"/>
    </source>
</evidence>
<accession>A0ABQ9YJ49</accession>
<dbReference type="Gene3D" id="3.20.20.80">
    <property type="entry name" value="Glycosidases"/>
    <property type="match status" value="1"/>
</dbReference>
<name>A0ABQ9YJ49_9EUKA</name>
<dbReference type="CDD" id="cd14752">
    <property type="entry name" value="GH31_N"/>
    <property type="match status" value="1"/>
</dbReference>
<comment type="similarity">
    <text evidence="1 6">Belongs to the glycosyl hydrolase 31 family.</text>
</comment>
<keyword evidence="3" id="KW-0325">Glycoprotein</keyword>
<keyword evidence="2 6" id="KW-0378">Hydrolase</keyword>
<dbReference type="Proteomes" id="UP001281761">
    <property type="component" value="Unassembled WGS sequence"/>
</dbReference>
<dbReference type="SUPFAM" id="SSF51011">
    <property type="entry name" value="Glycosyl hydrolase domain"/>
    <property type="match status" value="1"/>
</dbReference>
<dbReference type="InterPro" id="IPR017853">
    <property type="entry name" value="GH"/>
</dbReference>
<evidence type="ECO:0000256" key="6">
    <source>
        <dbReference type="RuleBase" id="RU361185"/>
    </source>
</evidence>
<dbReference type="InterPro" id="IPR048395">
    <property type="entry name" value="Glyco_hydro_31_C"/>
</dbReference>
<dbReference type="InterPro" id="IPR013780">
    <property type="entry name" value="Glyco_hydro_b"/>
</dbReference>
<dbReference type="SUPFAM" id="SSF51445">
    <property type="entry name" value="(Trans)glycosidases"/>
    <property type="match status" value="1"/>
</dbReference>
<evidence type="ECO:0000259" key="9">
    <source>
        <dbReference type="Pfam" id="PF21365"/>
    </source>
</evidence>
<dbReference type="InterPro" id="IPR000322">
    <property type="entry name" value="Glyco_hydro_31_TIM"/>
</dbReference>
<feature type="domain" description="Glycoside hydrolase family 31 N-terminal" evidence="8">
    <location>
        <begin position="58"/>
        <end position="204"/>
    </location>
</feature>
<dbReference type="Pfam" id="PF13802">
    <property type="entry name" value="Gal_mutarotas_2"/>
    <property type="match status" value="1"/>
</dbReference>
<evidence type="ECO:0000256" key="2">
    <source>
        <dbReference type="ARBA" id="ARBA00022801"/>
    </source>
</evidence>
<evidence type="ECO:0000259" key="8">
    <source>
        <dbReference type="Pfam" id="PF13802"/>
    </source>
</evidence>
<gene>
    <name evidence="10" type="ORF">BLNAU_1332</name>
</gene>
<dbReference type="PANTHER" id="PTHR22762">
    <property type="entry name" value="ALPHA-GLUCOSIDASE"/>
    <property type="match status" value="1"/>
</dbReference>
<dbReference type="Pfam" id="PF01055">
    <property type="entry name" value="Glyco_hydro_31_2nd"/>
    <property type="match status" value="1"/>
</dbReference>
<dbReference type="PROSITE" id="PS00129">
    <property type="entry name" value="GLYCOSYL_HYDROL_F31_1"/>
    <property type="match status" value="1"/>
</dbReference>
<dbReference type="EMBL" id="JARBJD010000005">
    <property type="protein sequence ID" value="KAK2963765.1"/>
    <property type="molecule type" value="Genomic_DNA"/>
</dbReference>
<sequence length="820" mass="92969">MLILSLLFYPVLANPVYKQTIRNAEYGYEGEYVLESGTGPYGDDSKKMNIKIFLETKKRLHIQIYDPTKTYYEHPDVIMQKEVTKAEPNPEYFLSFNNNGIQVTRKSSNEVIFDSSNPSRPLLFEDAMIQLATKAPQSPIVSGLFERRTRFQLPLPFNYSCVNAARGTPNDGQALYGTHPFYIDTRTNGNTHGVLFYNSFPMEIELNHNFISHRAMGGKLDFYIFLGPTPIDCVQQYTDLIGKPCLVPQWTMGFHNCRWGYKNLAEVESVVNSYLSNNMPIDAVWYDIDYLNEKRIFETDPINYPMTQMKTLIERYRTQHGIHTVTIIDPGIKIDPAYQAYNDLLKSGMYLRTPRGDAFEGKVWPGPTIFPDFSHDDINSFWLKYYRPFLQSLPVDGIWDDMNEISNFCDGYCNDTKAEPHKWEPINLNKHSCPSDLVTSKGPWLDLHNLYSNQENKATAIALKERYPGKRHFILSRSSWIGAGRTNTVWLGDNKCTWLDLYDSIAMVFASGIAGIPYVGADIGGFTGTDATAELVTRWVQLGSFTYPFYRNHGSNKITGHEWYKFGEPYTAINREFMYHRQSLTSTFYSLMHQSHIDGTPIVVPQSFVFPTDSNTYGNDKQAMLGNILLCTPVLTEGATSVAGYFPLERWYSFYTDVEDAAVSMKGKQVTVSAPLSTCPAHFKGGSIVTRQRTRALSIQKMKDSPIFVTAFMSKDNTAEGFLFVDDGVSDNDTAVSTIRYTATKNQMNVRVEKKNYATNQVVEGFKIVGLKAASIRGVTIKPETARYTFNYNAQTGTLQIGSTSGGWNVTQEMTITWSE</sequence>
<dbReference type="Pfam" id="PF21365">
    <property type="entry name" value="Glyco_hydro_31_3rd"/>
    <property type="match status" value="1"/>
</dbReference>
<keyword evidence="4 6" id="KW-0326">Glycosidase</keyword>
<dbReference type="PANTHER" id="PTHR22762:SF133">
    <property type="entry name" value="P-TYPE DOMAIN-CONTAINING PROTEIN"/>
    <property type="match status" value="1"/>
</dbReference>
<dbReference type="SUPFAM" id="SSF74650">
    <property type="entry name" value="Galactose mutarotase-like"/>
    <property type="match status" value="1"/>
</dbReference>
<dbReference type="Gene3D" id="2.60.40.1760">
    <property type="entry name" value="glycosyl hydrolase (family 31)"/>
    <property type="match status" value="1"/>
</dbReference>
<dbReference type="Gene3D" id="2.60.40.1180">
    <property type="entry name" value="Golgi alpha-mannosidase II"/>
    <property type="match status" value="2"/>
</dbReference>
<evidence type="ECO:0000256" key="1">
    <source>
        <dbReference type="ARBA" id="ARBA00007806"/>
    </source>
</evidence>